<evidence type="ECO:0000259" key="3">
    <source>
        <dbReference type="PROSITE" id="PS51670"/>
    </source>
</evidence>
<feature type="domain" description="ShKT" evidence="3">
    <location>
        <begin position="197"/>
        <end position="231"/>
    </location>
</feature>
<proteinExistence type="predicted"/>
<dbReference type="AlphaFoldDB" id="A0A0N4VLA5"/>
<evidence type="ECO:0000313" key="6">
    <source>
        <dbReference type="WBParaSite" id="EVEC_0001166501-mRNA-1"/>
    </source>
</evidence>
<name>A0A0N4VLA5_ENTVE</name>
<feature type="chain" id="PRO_5043123044" evidence="2">
    <location>
        <begin position="24"/>
        <end position="232"/>
    </location>
</feature>
<dbReference type="InterPro" id="IPR003582">
    <property type="entry name" value="ShKT_dom"/>
</dbReference>
<dbReference type="Gene3D" id="1.10.10.1940">
    <property type="match status" value="2"/>
</dbReference>
<dbReference type="EMBL" id="UXUI01011382">
    <property type="protein sequence ID" value="VDD96200.1"/>
    <property type="molecule type" value="Genomic_DNA"/>
</dbReference>
<comment type="caution">
    <text evidence="1">Lacks conserved residue(s) required for the propagation of feature annotation.</text>
</comment>
<organism evidence="6">
    <name type="scientific">Enterobius vermicularis</name>
    <name type="common">Human pinworm</name>
    <dbReference type="NCBI Taxonomy" id="51028"/>
    <lineage>
        <taxon>Eukaryota</taxon>
        <taxon>Metazoa</taxon>
        <taxon>Ecdysozoa</taxon>
        <taxon>Nematoda</taxon>
        <taxon>Chromadorea</taxon>
        <taxon>Rhabditida</taxon>
        <taxon>Spirurina</taxon>
        <taxon>Oxyuridomorpha</taxon>
        <taxon>Oxyuroidea</taxon>
        <taxon>Oxyuridae</taxon>
        <taxon>Enterobius</taxon>
    </lineage>
</organism>
<dbReference type="PROSITE" id="PS51670">
    <property type="entry name" value="SHKT"/>
    <property type="match status" value="1"/>
</dbReference>
<reference evidence="6" key="1">
    <citation type="submission" date="2017-02" db="UniProtKB">
        <authorList>
            <consortium name="WormBaseParasite"/>
        </authorList>
    </citation>
    <scope>IDENTIFICATION</scope>
</reference>
<evidence type="ECO:0000313" key="5">
    <source>
        <dbReference type="Proteomes" id="UP000274131"/>
    </source>
</evidence>
<dbReference type="PANTHER" id="PTHR21724:SF109">
    <property type="entry name" value="SHKT DOMAIN-CONTAINING PROTEIN"/>
    <property type="match status" value="1"/>
</dbReference>
<dbReference type="SMART" id="SM00254">
    <property type="entry name" value="ShKT"/>
    <property type="match status" value="4"/>
</dbReference>
<dbReference type="OrthoDB" id="5855340at2759"/>
<sequence>MFNSLFVCLLLTVPCSVISTTKSVCVEVPDIADKCENEDDTLCGNLFSLQSGDPKLKDVPEDCINPDYESFVNLCRKRCFACCTDDAHKCSNKPGFDKKCGEYFKQGICTSSNPLFKQIAYQECPSTCGLCENTTACVDKDRVVCETSYRLCFNSAYKGIMSDLCPQTCGTCGQKGKCAIVDQPGEVTVPTTVEAKCFDRVGNCASVKSRCNNSNYKARMTEKCAKTCGFCK</sequence>
<reference evidence="4 5" key="2">
    <citation type="submission" date="2018-10" db="EMBL/GenBank/DDBJ databases">
        <authorList>
            <consortium name="Pathogen Informatics"/>
        </authorList>
    </citation>
    <scope>NUCLEOTIDE SEQUENCE [LARGE SCALE GENOMIC DNA]</scope>
</reference>
<evidence type="ECO:0000256" key="1">
    <source>
        <dbReference type="PROSITE-ProRule" id="PRU01005"/>
    </source>
</evidence>
<keyword evidence="2" id="KW-0732">Signal</keyword>
<dbReference type="Proteomes" id="UP000274131">
    <property type="component" value="Unassembled WGS sequence"/>
</dbReference>
<protein>
    <submittedName>
        <fullName evidence="6">ShKT domain-containing protein</fullName>
    </submittedName>
</protein>
<keyword evidence="5" id="KW-1185">Reference proteome</keyword>
<gene>
    <name evidence="4" type="ORF">EVEC_LOCUS10951</name>
</gene>
<evidence type="ECO:0000313" key="4">
    <source>
        <dbReference type="EMBL" id="VDD96200.1"/>
    </source>
</evidence>
<accession>A0A0N4VLA5</accession>
<keyword evidence="1" id="KW-1015">Disulfide bond</keyword>
<feature type="disulfide bond" evidence="1">
    <location>
        <begin position="197"/>
        <end position="231"/>
    </location>
</feature>
<dbReference type="Gene3D" id="1.10.10.1870">
    <property type="entry name" value="ShTK domain-like"/>
    <property type="match status" value="1"/>
</dbReference>
<dbReference type="Pfam" id="PF01549">
    <property type="entry name" value="ShK"/>
    <property type="match status" value="3"/>
</dbReference>
<dbReference type="WBParaSite" id="EVEC_0001166501-mRNA-1">
    <property type="protein sequence ID" value="EVEC_0001166501-mRNA-1"/>
    <property type="gene ID" value="EVEC_0001166501"/>
</dbReference>
<dbReference type="PANTHER" id="PTHR21724">
    <property type="entry name" value="SHKT DOMAIN-CONTAINING PROTEIN"/>
    <property type="match status" value="1"/>
</dbReference>
<feature type="signal peptide" evidence="2">
    <location>
        <begin position="1"/>
        <end position="23"/>
    </location>
</feature>
<dbReference type="STRING" id="51028.A0A0N4VLA5"/>
<evidence type="ECO:0000256" key="2">
    <source>
        <dbReference type="SAM" id="SignalP"/>
    </source>
</evidence>